<name>A0A9D3W5S4_9ROSI</name>
<protein>
    <recommendedName>
        <fullName evidence="4">DUF4283 domain-containing protein</fullName>
    </recommendedName>
</protein>
<feature type="region of interest" description="Disordered" evidence="1">
    <location>
        <begin position="239"/>
        <end position="258"/>
    </location>
</feature>
<gene>
    <name evidence="2" type="ORF">J1N35_007067</name>
</gene>
<dbReference type="PANTHER" id="PTHR31286:SF173">
    <property type="entry name" value="DUF4283 DOMAIN-CONTAINING PROTEIN"/>
    <property type="match status" value="1"/>
</dbReference>
<dbReference type="OrthoDB" id="10487012at2759"/>
<comment type="caution">
    <text evidence="2">The sequence shown here is derived from an EMBL/GenBank/DDBJ whole genome shotgun (WGS) entry which is preliminary data.</text>
</comment>
<sequence length="449" mass="48143">MTVIGISKNVVLVWIRLPGLLGYLYKRQIIEPIGGLIGKVVKLDIQTNNSTRGQFACLAVFVNLDKPLTSKLCPLVGVDVALERPEAALVKRKSPAVVVTGEIVSGGGDGKNDEFGPWMLVERKCRRGSQNSQGNGVAKLGNELLSSRFTSLIEGNGSGGGLVEAIRDYDGGKEGRRVILGDISKETRDLDKRVLDPLEEIGRGVEMGPIDVVRPVLGSGISGLNDAGTGIDELKKGEAQSSNAKISGLREDQTGPNSLLDSNRLMSNGLESSFSNEHNIFLNNQYAGNISSNALFDQGMGKEHSGSLEIMKDNLILNNPMFKGFNESVVKLDANFLDQKNHSAVIIRDNIMNKTPKENKKNILVNTNKSFSVSRGRGFENKINRGGASLNRSFKDKGGRLKNAEISRILLSDAISSMVNLVNSQGEPGSDVIGGNAEGKTSGHDSISA</sequence>
<proteinExistence type="predicted"/>
<dbReference type="Proteomes" id="UP000828251">
    <property type="component" value="Unassembled WGS sequence"/>
</dbReference>
<dbReference type="PANTHER" id="PTHR31286">
    <property type="entry name" value="GLYCINE-RICH CELL WALL STRUCTURAL PROTEIN 1.8-LIKE"/>
    <property type="match status" value="1"/>
</dbReference>
<evidence type="ECO:0008006" key="4">
    <source>
        <dbReference type="Google" id="ProtNLM"/>
    </source>
</evidence>
<keyword evidence="3" id="KW-1185">Reference proteome</keyword>
<evidence type="ECO:0000313" key="2">
    <source>
        <dbReference type="EMBL" id="KAH1113689.1"/>
    </source>
</evidence>
<accession>A0A9D3W5S4</accession>
<dbReference type="EMBL" id="JAIQCV010000003">
    <property type="protein sequence ID" value="KAH1113689.1"/>
    <property type="molecule type" value="Genomic_DNA"/>
</dbReference>
<evidence type="ECO:0000313" key="3">
    <source>
        <dbReference type="Proteomes" id="UP000828251"/>
    </source>
</evidence>
<organism evidence="2 3">
    <name type="scientific">Gossypium stocksii</name>
    <dbReference type="NCBI Taxonomy" id="47602"/>
    <lineage>
        <taxon>Eukaryota</taxon>
        <taxon>Viridiplantae</taxon>
        <taxon>Streptophyta</taxon>
        <taxon>Embryophyta</taxon>
        <taxon>Tracheophyta</taxon>
        <taxon>Spermatophyta</taxon>
        <taxon>Magnoliopsida</taxon>
        <taxon>eudicotyledons</taxon>
        <taxon>Gunneridae</taxon>
        <taxon>Pentapetalae</taxon>
        <taxon>rosids</taxon>
        <taxon>malvids</taxon>
        <taxon>Malvales</taxon>
        <taxon>Malvaceae</taxon>
        <taxon>Malvoideae</taxon>
        <taxon>Gossypium</taxon>
    </lineage>
</organism>
<evidence type="ECO:0000256" key="1">
    <source>
        <dbReference type="SAM" id="MobiDB-lite"/>
    </source>
</evidence>
<dbReference type="AlphaFoldDB" id="A0A9D3W5S4"/>
<feature type="region of interest" description="Disordered" evidence="1">
    <location>
        <begin position="426"/>
        <end position="449"/>
    </location>
</feature>
<dbReference type="InterPro" id="IPR040256">
    <property type="entry name" value="At4g02000-like"/>
</dbReference>
<reference evidence="2 3" key="1">
    <citation type="journal article" date="2021" name="Plant Biotechnol. J.">
        <title>Multi-omics assisted identification of the key and species-specific regulatory components of drought-tolerant mechanisms in Gossypium stocksii.</title>
        <authorList>
            <person name="Yu D."/>
            <person name="Ke L."/>
            <person name="Zhang D."/>
            <person name="Wu Y."/>
            <person name="Sun Y."/>
            <person name="Mei J."/>
            <person name="Sun J."/>
            <person name="Sun Y."/>
        </authorList>
    </citation>
    <scope>NUCLEOTIDE SEQUENCE [LARGE SCALE GENOMIC DNA]</scope>
    <source>
        <strain evidence="3">cv. E1</strain>
        <tissue evidence="2">Leaf</tissue>
    </source>
</reference>